<feature type="compositionally biased region" description="Polar residues" evidence="7">
    <location>
        <begin position="442"/>
        <end position="452"/>
    </location>
</feature>
<dbReference type="InterPro" id="IPR000253">
    <property type="entry name" value="FHA_dom"/>
</dbReference>
<protein>
    <submittedName>
        <fullName evidence="10">Uncharacterized protein</fullName>
    </submittedName>
</protein>
<keyword evidence="3 6" id="KW-0238">DNA-binding</keyword>
<dbReference type="InterPro" id="IPR001766">
    <property type="entry name" value="Fork_head_dom"/>
</dbReference>
<dbReference type="InterPro" id="IPR018122">
    <property type="entry name" value="TF_fork_head_CS_1"/>
</dbReference>
<comment type="subcellular location">
    <subcellularLocation>
        <location evidence="1 6">Nucleus</location>
    </subcellularLocation>
</comment>
<dbReference type="InterPro" id="IPR036390">
    <property type="entry name" value="WH_DNA-bd_sf"/>
</dbReference>
<feature type="region of interest" description="Disordered" evidence="7">
    <location>
        <begin position="270"/>
        <end position="382"/>
    </location>
</feature>
<dbReference type="InterPro" id="IPR008984">
    <property type="entry name" value="SMAD_FHA_dom_sf"/>
</dbReference>
<dbReference type="PANTHER" id="PTHR45881:SF1">
    <property type="entry name" value="FORK HEAD PROTEIN HOMOLOG 2"/>
    <property type="match status" value="1"/>
</dbReference>
<accession>A0A077WJ64</accession>
<gene>
    <name evidence="10" type="ORF">LRAMOSA09606</name>
</gene>
<dbReference type="Gene3D" id="1.10.10.10">
    <property type="entry name" value="Winged helix-like DNA-binding domain superfamily/Winged helix DNA-binding domain"/>
    <property type="match status" value="1"/>
</dbReference>
<dbReference type="SMART" id="SM00339">
    <property type="entry name" value="FH"/>
    <property type="match status" value="1"/>
</dbReference>
<dbReference type="FunFam" id="1.10.10.10:FF:000030">
    <property type="entry name" value="Forkhead box protein K2"/>
    <property type="match status" value="1"/>
</dbReference>
<feature type="region of interest" description="Disordered" evidence="7">
    <location>
        <begin position="1"/>
        <end position="21"/>
    </location>
</feature>
<feature type="region of interest" description="Disordered" evidence="7">
    <location>
        <begin position="442"/>
        <end position="516"/>
    </location>
</feature>
<feature type="compositionally biased region" description="Low complexity" evidence="7">
    <location>
        <begin position="316"/>
        <end position="327"/>
    </location>
</feature>
<feature type="DNA-binding region" description="Fork-head" evidence="6">
    <location>
        <begin position="184"/>
        <end position="278"/>
    </location>
</feature>
<dbReference type="InterPro" id="IPR030456">
    <property type="entry name" value="TF_fork_head_CS_2"/>
</dbReference>
<dbReference type="EMBL" id="LK023323">
    <property type="protein sequence ID" value="CDS07083.1"/>
    <property type="molecule type" value="Genomic_DNA"/>
</dbReference>
<dbReference type="PROSITE" id="PS50006">
    <property type="entry name" value="FHA_DOMAIN"/>
    <property type="match status" value="1"/>
</dbReference>
<feature type="compositionally biased region" description="Low complexity" evidence="7">
    <location>
        <begin position="479"/>
        <end position="516"/>
    </location>
</feature>
<evidence type="ECO:0000256" key="7">
    <source>
        <dbReference type="SAM" id="MobiDB-lite"/>
    </source>
</evidence>
<dbReference type="SUPFAM" id="SSF49879">
    <property type="entry name" value="SMAD/FHA domain"/>
    <property type="match status" value="1"/>
</dbReference>
<reference evidence="10" key="1">
    <citation type="journal article" date="2014" name="Genome Announc.">
        <title>De novo whole-genome sequence and genome annotation of Lichtheimia ramosa.</title>
        <authorList>
            <person name="Linde J."/>
            <person name="Schwartze V."/>
            <person name="Binder U."/>
            <person name="Lass-Florl C."/>
            <person name="Voigt K."/>
            <person name="Horn F."/>
        </authorList>
    </citation>
    <scope>NUCLEOTIDE SEQUENCE</scope>
    <source>
        <strain evidence="10">JMRC FSU:6197</strain>
    </source>
</reference>
<dbReference type="OrthoDB" id="5954824at2759"/>
<keyword evidence="2" id="KW-0805">Transcription regulation</keyword>
<dbReference type="GO" id="GO:0000981">
    <property type="term" value="F:DNA-binding transcription factor activity, RNA polymerase II-specific"/>
    <property type="evidence" value="ECO:0007669"/>
    <property type="project" value="TreeGrafter"/>
</dbReference>
<organism evidence="10">
    <name type="scientific">Lichtheimia ramosa</name>
    <dbReference type="NCBI Taxonomy" id="688394"/>
    <lineage>
        <taxon>Eukaryota</taxon>
        <taxon>Fungi</taxon>
        <taxon>Fungi incertae sedis</taxon>
        <taxon>Mucoromycota</taxon>
        <taxon>Mucoromycotina</taxon>
        <taxon>Mucoromycetes</taxon>
        <taxon>Mucorales</taxon>
        <taxon>Lichtheimiaceae</taxon>
        <taxon>Lichtheimia</taxon>
    </lineage>
</organism>
<evidence type="ECO:0000256" key="3">
    <source>
        <dbReference type="ARBA" id="ARBA00023125"/>
    </source>
</evidence>
<dbReference type="CDD" id="cd22701">
    <property type="entry name" value="FHA_FKH1-like"/>
    <property type="match status" value="1"/>
</dbReference>
<dbReference type="PANTHER" id="PTHR45881">
    <property type="entry name" value="CHECKPOINT SUPPRESSOR 1-LIKE, ISOFORM A-RELATED"/>
    <property type="match status" value="1"/>
</dbReference>
<dbReference type="GO" id="GO:0005634">
    <property type="term" value="C:nucleus"/>
    <property type="evidence" value="ECO:0007669"/>
    <property type="project" value="UniProtKB-SubCell"/>
</dbReference>
<evidence type="ECO:0000256" key="4">
    <source>
        <dbReference type="ARBA" id="ARBA00023163"/>
    </source>
</evidence>
<evidence type="ECO:0000259" key="9">
    <source>
        <dbReference type="PROSITE" id="PS50039"/>
    </source>
</evidence>
<evidence type="ECO:0000313" key="10">
    <source>
        <dbReference type="EMBL" id="CDS07083.1"/>
    </source>
</evidence>
<dbReference type="SUPFAM" id="SSF46785">
    <property type="entry name" value="Winged helix' DNA-binding domain"/>
    <property type="match status" value="1"/>
</dbReference>
<dbReference type="PROSITE" id="PS50039">
    <property type="entry name" value="FORK_HEAD_3"/>
    <property type="match status" value="1"/>
</dbReference>
<feature type="compositionally biased region" description="Low complexity" evidence="7">
    <location>
        <begin position="453"/>
        <end position="471"/>
    </location>
</feature>
<sequence>METLTSTPSPAPPIDSTDATTINKDKHTPIQAYAKLESDEQCYYIRTLQVTMGRKVARRGTVDIPLSNAKSVSRQHARLFYNFATQRFEMMVFGKNGAFINDQFVEKGVTVPLKNKTKIQIGDSCFMFLLPRMNLGNSGSGGPSSRSLGEHGSSGLSRSSDKQSGKSTAMDQDDEAYTTNKDIKPPFSYASLIAQAINSTEDKRMALHEIYNYITTHYPYYQMAQNGWQNSIRHNLSLNKAFVKVPRGDAEPGKGAFWTIDPKAEIQFMTPTVTKRSSKRSSKSESPLPEQPRKRSKKDASDEEDGGEKTVKKEPSTSNDSLISSSSKATHANTTKSTSPVAQPSSTTTSSSSLSTTVPASSSSSTTTTTTTTTTPSPTTGAQQNNIQAQIQLQLQATIRQHLLDPLRNPLPPSIAQLLPQAIAQLPPHLASQFSATLQSALRAHSAQSNQENTGSSSSTSSSNSNSGNGNSKDKSTLSEPAAMTTTTTAATETSSTSPPSSPAQSSSTSSASSAK</sequence>
<evidence type="ECO:0000256" key="2">
    <source>
        <dbReference type="ARBA" id="ARBA00023015"/>
    </source>
</evidence>
<feature type="domain" description="Fork-head" evidence="9">
    <location>
        <begin position="184"/>
        <end position="278"/>
    </location>
</feature>
<dbReference type="SMART" id="SM00240">
    <property type="entry name" value="FHA"/>
    <property type="match status" value="1"/>
</dbReference>
<feature type="compositionally biased region" description="Low complexity" evidence="7">
    <location>
        <begin position="337"/>
        <end position="382"/>
    </location>
</feature>
<evidence type="ECO:0000259" key="8">
    <source>
        <dbReference type="PROSITE" id="PS50006"/>
    </source>
</evidence>
<dbReference type="InterPro" id="IPR036388">
    <property type="entry name" value="WH-like_DNA-bd_sf"/>
</dbReference>
<dbReference type="AlphaFoldDB" id="A0A077WJ64"/>
<dbReference type="Pfam" id="PF00250">
    <property type="entry name" value="Forkhead"/>
    <property type="match status" value="1"/>
</dbReference>
<dbReference type="PROSITE" id="PS00657">
    <property type="entry name" value="FORK_HEAD_1"/>
    <property type="match status" value="1"/>
</dbReference>
<dbReference type="PRINTS" id="PR00053">
    <property type="entry name" value="FORKHEAD"/>
</dbReference>
<evidence type="ECO:0000256" key="6">
    <source>
        <dbReference type="PROSITE-ProRule" id="PRU00089"/>
    </source>
</evidence>
<dbReference type="Gene3D" id="2.60.200.20">
    <property type="match status" value="1"/>
</dbReference>
<keyword evidence="5 6" id="KW-0539">Nucleus</keyword>
<evidence type="ECO:0000256" key="1">
    <source>
        <dbReference type="ARBA" id="ARBA00004123"/>
    </source>
</evidence>
<dbReference type="CDD" id="cd00059">
    <property type="entry name" value="FH_FOX"/>
    <property type="match status" value="1"/>
</dbReference>
<evidence type="ECO:0000256" key="5">
    <source>
        <dbReference type="ARBA" id="ARBA00023242"/>
    </source>
</evidence>
<dbReference type="GO" id="GO:0000978">
    <property type="term" value="F:RNA polymerase II cis-regulatory region sequence-specific DNA binding"/>
    <property type="evidence" value="ECO:0007669"/>
    <property type="project" value="TreeGrafter"/>
</dbReference>
<feature type="domain" description="FHA" evidence="8">
    <location>
        <begin position="50"/>
        <end position="105"/>
    </location>
</feature>
<name>A0A077WJ64_9FUNG</name>
<proteinExistence type="predicted"/>
<dbReference type="PROSITE" id="PS00658">
    <property type="entry name" value="FORK_HEAD_2"/>
    <property type="match status" value="1"/>
</dbReference>
<feature type="region of interest" description="Disordered" evidence="7">
    <location>
        <begin position="138"/>
        <end position="182"/>
    </location>
</feature>
<dbReference type="Pfam" id="PF00498">
    <property type="entry name" value="FHA"/>
    <property type="match status" value="1"/>
</dbReference>
<keyword evidence="4" id="KW-0804">Transcription</keyword>